<keyword evidence="3" id="KW-1185">Reference proteome</keyword>
<keyword evidence="1" id="KW-0812">Transmembrane</keyword>
<evidence type="ECO:0000256" key="1">
    <source>
        <dbReference type="SAM" id="Phobius"/>
    </source>
</evidence>
<evidence type="ECO:0000313" key="2">
    <source>
        <dbReference type="EMBL" id="KAK1440686.1"/>
    </source>
</evidence>
<keyword evidence="1" id="KW-0472">Membrane</keyword>
<dbReference type="EMBL" id="JAUHHV010000001">
    <property type="protein sequence ID" value="KAK1440686.1"/>
    <property type="molecule type" value="Genomic_DNA"/>
</dbReference>
<evidence type="ECO:0000313" key="3">
    <source>
        <dbReference type="Proteomes" id="UP001229421"/>
    </source>
</evidence>
<proteinExistence type="predicted"/>
<reference evidence="2" key="1">
    <citation type="journal article" date="2023" name="bioRxiv">
        <title>Improved chromosome-level genome assembly for marigold (Tagetes erecta).</title>
        <authorList>
            <person name="Jiang F."/>
            <person name="Yuan L."/>
            <person name="Wang S."/>
            <person name="Wang H."/>
            <person name="Xu D."/>
            <person name="Wang A."/>
            <person name="Fan W."/>
        </authorList>
    </citation>
    <scope>NUCLEOTIDE SEQUENCE</scope>
    <source>
        <strain evidence="2">WSJ</strain>
        <tissue evidence="2">Leaf</tissue>
    </source>
</reference>
<accession>A0AAD8PCA2</accession>
<keyword evidence="1" id="KW-1133">Transmembrane helix</keyword>
<gene>
    <name evidence="2" type="ORF">QVD17_06515</name>
</gene>
<sequence>MFYSASSTNLVHNLIAIVFISLFIHFIPTCCSFWPIIDPNYEYNIKYTGCFHSRTSVTGMNINSTEVCTPRE</sequence>
<dbReference type="AlphaFoldDB" id="A0AAD8PCA2"/>
<organism evidence="2 3">
    <name type="scientific">Tagetes erecta</name>
    <name type="common">African marigold</name>
    <dbReference type="NCBI Taxonomy" id="13708"/>
    <lineage>
        <taxon>Eukaryota</taxon>
        <taxon>Viridiplantae</taxon>
        <taxon>Streptophyta</taxon>
        <taxon>Embryophyta</taxon>
        <taxon>Tracheophyta</taxon>
        <taxon>Spermatophyta</taxon>
        <taxon>Magnoliopsida</taxon>
        <taxon>eudicotyledons</taxon>
        <taxon>Gunneridae</taxon>
        <taxon>Pentapetalae</taxon>
        <taxon>asterids</taxon>
        <taxon>campanulids</taxon>
        <taxon>Asterales</taxon>
        <taxon>Asteraceae</taxon>
        <taxon>Asteroideae</taxon>
        <taxon>Heliantheae alliance</taxon>
        <taxon>Tageteae</taxon>
        <taxon>Tagetes</taxon>
    </lineage>
</organism>
<protein>
    <submittedName>
        <fullName evidence="2">Uncharacterized protein</fullName>
    </submittedName>
</protein>
<name>A0AAD8PCA2_TARER</name>
<dbReference type="Proteomes" id="UP001229421">
    <property type="component" value="Unassembled WGS sequence"/>
</dbReference>
<feature type="transmembrane region" description="Helical" evidence="1">
    <location>
        <begin position="14"/>
        <end position="37"/>
    </location>
</feature>
<comment type="caution">
    <text evidence="2">The sequence shown here is derived from an EMBL/GenBank/DDBJ whole genome shotgun (WGS) entry which is preliminary data.</text>
</comment>